<evidence type="ECO:0000256" key="6">
    <source>
        <dbReference type="ARBA" id="ARBA00022801"/>
    </source>
</evidence>
<dbReference type="GO" id="GO:0005829">
    <property type="term" value="C:cytosol"/>
    <property type="evidence" value="ECO:0007669"/>
    <property type="project" value="TreeGrafter"/>
</dbReference>
<dbReference type="PROSITE" id="PS51462">
    <property type="entry name" value="NUDIX"/>
    <property type="match status" value="1"/>
</dbReference>
<evidence type="ECO:0000313" key="11">
    <source>
        <dbReference type="EMBL" id="PFG36219.1"/>
    </source>
</evidence>
<keyword evidence="7" id="KW-0460">Magnesium</keyword>
<dbReference type="SUPFAM" id="SSF55811">
    <property type="entry name" value="Nudix"/>
    <property type="match status" value="1"/>
</dbReference>
<sequence>MNPEPVTDWAQLPLSRTTVDRAAELRDDVELVERLLTASSTRVVLVRGASLAVRDAHGSSVPGALVLDLVPGAEVVAVLATTQSELTAPHAPGWLFLGTDDDGAYLALVLPAEADEDVDISGVVPARAEDILGRGRRFENLRDAGHLLDARDAGLATTAVGVAAWHVRALRCEHCGEATRPARNGWSRVCTSDGREVFPRTDPAVIMAVVDDAERLLLGHAAHWPEGRFSTLAGFVEAGESVEAAVRREVREETTVVIGDVVYRSSQPWPFPRSLMLGFRAHAVTTDVVVDGVEVTDARWFTRDGLAADLAAGRVLLPMRSSIARGLIEEWYGGPLADRTG</sequence>
<dbReference type="PANTHER" id="PTHR42904">
    <property type="entry name" value="NUDIX HYDROLASE, NUDC SUBFAMILY"/>
    <property type="match status" value="1"/>
</dbReference>
<name>A0A2A9EDB8_9MICO</name>
<dbReference type="AlphaFoldDB" id="A0A2A9EDB8"/>
<keyword evidence="8" id="KW-0520">NAD</keyword>
<dbReference type="Proteomes" id="UP000221394">
    <property type="component" value="Unassembled WGS sequence"/>
</dbReference>
<dbReference type="Pfam" id="PF09296">
    <property type="entry name" value="NUDIX-like"/>
    <property type="match status" value="1"/>
</dbReference>
<dbReference type="PROSITE" id="PS00893">
    <property type="entry name" value="NUDIX_BOX"/>
    <property type="match status" value="1"/>
</dbReference>
<evidence type="ECO:0000256" key="2">
    <source>
        <dbReference type="ARBA" id="ARBA00001947"/>
    </source>
</evidence>
<comment type="caution">
    <text evidence="11">The sequence shown here is derived from an EMBL/GenBank/DDBJ whole genome shotgun (WGS) entry which is preliminary data.</text>
</comment>
<feature type="domain" description="Nudix hydrolase" evidence="10">
    <location>
        <begin position="199"/>
        <end position="323"/>
    </location>
</feature>
<dbReference type="EMBL" id="PDJH01000001">
    <property type="protein sequence ID" value="PFG36219.1"/>
    <property type="molecule type" value="Genomic_DNA"/>
</dbReference>
<comment type="cofactor">
    <cofactor evidence="2">
        <name>Zn(2+)</name>
        <dbReference type="ChEBI" id="CHEBI:29105"/>
    </cofactor>
</comment>
<dbReference type="InterPro" id="IPR000086">
    <property type="entry name" value="NUDIX_hydrolase_dom"/>
</dbReference>
<evidence type="ECO:0000256" key="4">
    <source>
        <dbReference type="ARBA" id="ARBA00012381"/>
    </source>
</evidence>
<dbReference type="EC" id="3.6.1.22" evidence="4"/>
<dbReference type="GO" id="GO:0046872">
    <property type="term" value="F:metal ion binding"/>
    <property type="evidence" value="ECO:0007669"/>
    <property type="project" value="UniProtKB-KW"/>
</dbReference>
<evidence type="ECO:0000313" key="12">
    <source>
        <dbReference type="Proteomes" id="UP000221394"/>
    </source>
</evidence>
<evidence type="ECO:0000256" key="8">
    <source>
        <dbReference type="ARBA" id="ARBA00023027"/>
    </source>
</evidence>
<evidence type="ECO:0000256" key="5">
    <source>
        <dbReference type="ARBA" id="ARBA00022723"/>
    </source>
</evidence>
<evidence type="ECO:0000256" key="7">
    <source>
        <dbReference type="ARBA" id="ARBA00022842"/>
    </source>
</evidence>
<comment type="cofactor">
    <cofactor evidence="1">
        <name>Mg(2+)</name>
        <dbReference type="ChEBI" id="CHEBI:18420"/>
    </cofactor>
</comment>
<gene>
    <name evidence="11" type="ORF">ATL41_0934</name>
</gene>
<dbReference type="InterPro" id="IPR015797">
    <property type="entry name" value="NUDIX_hydrolase-like_dom_sf"/>
</dbReference>
<dbReference type="GO" id="GO:0035529">
    <property type="term" value="F:NADH pyrophosphatase activity"/>
    <property type="evidence" value="ECO:0007669"/>
    <property type="project" value="TreeGrafter"/>
</dbReference>
<dbReference type="InterPro" id="IPR015375">
    <property type="entry name" value="NADH_PPase-like_N"/>
</dbReference>
<dbReference type="PANTHER" id="PTHR42904:SF6">
    <property type="entry name" value="NAD-CAPPED RNA HYDROLASE NUDT12"/>
    <property type="match status" value="1"/>
</dbReference>
<evidence type="ECO:0000259" key="10">
    <source>
        <dbReference type="PROSITE" id="PS51462"/>
    </source>
</evidence>
<dbReference type="GO" id="GO:0006742">
    <property type="term" value="P:NADP+ catabolic process"/>
    <property type="evidence" value="ECO:0007669"/>
    <property type="project" value="TreeGrafter"/>
</dbReference>
<dbReference type="CDD" id="cd03429">
    <property type="entry name" value="NUDIX_NADH_pyrophosphatase_Nudt13"/>
    <property type="match status" value="1"/>
</dbReference>
<comment type="catalytic activity">
    <reaction evidence="9">
        <text>a 5'-end NAD(+)-phospho-ribonucleoside in mRNA + H2O = a 5'-end phospho-adenosine-phospho-ribonucleoside in mRNA + beta-nicotinamide D-ribonucleotide + 2 H(+)</text>
        <dbReference type="Rhea" id="RHEA:60876"/>
        <dbReference type="Rhea" id="RHEA-COMP:15698"/>
        <dbReference type="Rhea" id="RHEA-COMP:15719"/>
        <dbReference type="ChEBI" id="CHEBI:14649"/>
        <dbReference type="ChEBI" id="CHEBI:15377"/>
        <dbReference type="ChEBI" id="CHEBI:15378"/>
        <dbReference type="ChEBI" id="CHEBI:144029"/>
        <dbReference type="ChEBI" id="CHEBI:144051"/>
    </reaction>
    <physiologicalReaction direction="left-to-right" evidence="9">
        <dbReference type="Rhea" id="RHEA:60877"/>
    </physiologicalReaction>
</comment>
<keyword evidence="5" id="KW-0479">Metal-binding</keyword>
<dbReference type="OrthoDB" id="9791656at2"/>
<dbReference type="Pfam" id="PF00293">
    <property type="entry name" value="NUDIX"/>
    <property type="match status" value="1"/>
</dbReference>
<dbReference type="InterPro" id="IPR050241">
    <property type="entry name" value="NAD-cap_RNA_hydrolase_NudC"/>
</dbReference>
<evidence type="ECO:0000256" key="3">
    <source>
        <dbReference type="ARBA" id="ARBA00009595"/>
    </source>
</evidence>
<dbReference type="GO" id="GO:0019677">
    <property type="term" value="P:NAD+ catabolic process"/>
    <property type="evidence" value="ECO:0007669"/>
    <property type="project" value="TreeGrafter"/>
</dbReference>
<dbReference type="RefSeq" id="WP_098457422.1">
    <property type="nucleotide sequence ID" value="NZ_PDJH01000001.1"/>
</dbReference>
<dbReference type="Gene3D" id="3.90.79.20">
    <property type="match status" value="1"/>
</dbReference>
<protein>
    <recommendedName>
        <fullName evidence="4">NAD(+) diphosphatase</fullName>
        <ecNumber evidence="4">3.6.1.22</ecNumber>
    </recommendedName>
</protein>
<evidence type="ECO:0000256" key="1">
    <source>
        <dbReference type="ARBA" id="ARBA00001946"/>
    </source>
</evidence>
<organism evidence="11 12">
    <name type="scientific">Flavimobilis soli</name>
    <dbReference type="NCBI Taxonomy" id="442709"/>
    <lineage>
        <taxon>Bacteria</taxon>
        <taxon>Bacillati</taxon>
        <taxon>Actinomycetota</taxon>
        <taxon>Actinomycetes</taxon>
        <taxon>Micrococcales</taxon>
        <taxon>Jonesiaceae</taxon>
        <taxon>Flavimobilis</taxon>
    </lineage>
</organism>
<proteinExistence type="inferred from homology"/>
<dbReference type="InterPro" id="IPR020084">
    <property type="entry name" value="NUDIX_hydrolase_CS"/>
</dbReference>
<dbReference type="NCBIfam" id="NF001299">
    <property type="entry name" value="PRK00241.1"/>
    <property type="match status" value="1"/>
</dbReference>
<dbReference type="Pfam" id="PF09297">
    <property type="entry name" value="Zn_ribbon_NUD"/>
    <property type="match status" value="1"/>
</dbReference>
<keyword evidence="6" id="KW-0378">Hydrolase</keyword>
<keyword evidence="12" id="KW-1185">Reference proteome</keyword>
<comment type="similarity">
    <text evidence="3">Belongs to the Nudix hydrolase family. NudC subfamily.</text>
</comment>
<accession>A0A2A9EDB8</accession>
<dbReference type="Gene3D" id="3.90.79.10">
    <property type="entry name" value="Nucleoside Triphosphate Pyrophosphohydrolase"/>
    <property type="match status" value="1"/>
</dbReference>
<dbReference type="InterPro" id="IPR015376">
    <property type="entry name" value="Znr_NADH_PPase"/>
</dbReference>
<dbReference type="InterPro" id="IPR049734">
    <property type="entry name" value="NudC-like_C"/>
</dbReference>
<reference evidence="11 12" key="1">
    <citation type="submission" date="2017-10" db="EMBL/GenBank/DDBJ databases">
        <title>Sequencing the genomes of 1000 actinobacteria strains.</title>
        <authorList>
            <person name="Klenk H.-P."/>
        </authorList>
    </citation>
    <scope>NUCLEOTIDE SEQUENCE [LARGE SCALE GENOMIC DNA]</scope>
    <source>
        <strain evidence="11 12">DSM 21574</strain>
    </source>
</reference>
<evidence type="ECO:0000256" key="9">
    <source>
        <dbReference type="ARBA" id="ARBA00023679"/>
    </source>
</evidence>